<proteinExistence type="predicted"/>
<reference evidence="3 4" key="1">
    <citation type="submission" date="2016-10" db="EMBL/GenBank/DDBJ databases">
        <authorList>
            <person name="de Groot N.N."/>
        </authorList>
    </citation>
    <scope>NUCLEOTIDE SEQUENCE [LARGE SCALE GENOMIC DNA]</scope>
    <source>
        <strain evidence="3 4">GAS522</strain>
    </source>
</reference>
<evidence type="ECO:0000313" key="2">
    <source>
        <dbReference type="EMBL" id="SEC46628.1"/>
    </source>
</evidence>
<dbReference type="AlphaFoldDB" id="A0A1M7KJ51"/>
<dbReference type="EMBL" id="FNTI01000001">
    <property type="protein sequence ID" value="SEB95779.1"/>
    <property type="molecule type" value="Genomic_DNA"/>
</dbReference>
<name>A0A1M7KJ51_9BRAD</name>
<gene>
    <name evidence="1" type="ORF">SAMN05444171_0318</name>
    <name evidence="2" type="ORF">SAMN05444171_1479</name>
    <name evidence="3" type="ORF">SAMN05444171_6660</name>
</gene>
<protein>
    <submittedName>
        <fullName evidence="3">Uncharacterized protein</fullName>
    </submittedName>
</protein>
<evidence type="ECO:0000313" key="1">
    <source>
        <dbReference type="EMBL" id="SEB95779.1"/>
    </source>
</evidence>
<sequence length="104" mass="11297">MPGSQTTPDPTGARNNAPAGFAFRQVNNVGNRVDNGFAAQWLAYTLPYRRFADVLADACARIGGDVGCYSFIAVDFHHILLASLPAHSLALRPAHSRCHQFVTR</sequence>
<dbReference type="Proteomes" id="UP000183208">
    <property type="component" value="Unassembled WGS sequence"/>
</dbReference>
<dbReference type="EMBL" id="FNTI01000001">
    <property type="protein sequence ID" value="SEE20942.1"/>
    <property type="molecule type" value="Genomic_DNA"/>
</dbReference>
<evidence type="ECO:0000313" key="4">
    <source>
        <dbReference type="Proteomes" id="UP000183208"/>
    </source>
</evidence>
<dbReference type="EMBL" id="FNTI01000001">
    <property type="protein sequence ID" value="SEC46628.1"/>
    <property type="molecule type" value="Genomic_DNA"/>
</dbReference>
<evidence type="ECO:0000313" key="3">
    <source>
        <dbReference type="EMBL" id="SEE20942.1"/>
    </source>
</evidence>
<accession>A0A1M7KJ51</accession>
<organism evidence="3 4">
    <name type="scientific">Bradyrhizobium lablabi</name>
    <dbReference type="NCBI Taxonomy" id="722472"/>
    <lineage>
        <taxon>Bacteria</taxon>
        <taxon>Pseudomonadati</taxon>
        <taxon>Pseudomonadota</taxon>
        <taxon>Alphaproteobacteria</taxon>
        <taxon>Hyphomicrobiales</taxon>
        <taxon>Nitrobacteraceae</taxon>
        <taxon>Bradyrhizobium</taxon>
    </lineage>
</organism>